<organism evidence="4 5">
    <name type="scientific">Carboxydothermus hydrogenoformans (strain ATCC BAA-161 / DSM 6008 / Z-2901)</name>
    <dbReference type="NCBI Taxonomy" id="246194"/>
    <lineage>
        <taxon>Bacteria</taxon>
        <taxon>Bacillati</taxon>
        <taxon>Bacillota</taxon>
        <taxon>Clostridia</taxon>
        <taxon>Thermoanaerobacterales</taxon>
        <taxon>Thermoanaerobacteraceae</taxon>
        <taxon>Carboxydothermus</taxon>
    </lineage>
</organism>
<protein>
    <recommendedName>
        <fullName evidence="6">Sigma factor regulator C-terminal domain-containing protein</fullName>
    </recommendedName>
</protein>
<feature type="domain" description="Sigma factor regulator N-terminal" evidence="3">
    <location>
        <begin position="19"/>
        <end position="107"/>
    </location>
</feature>
<dbReference type="EMBL" id="CP000141">
    <property type="protein sequence ID" value="ABB15217.1"/>
    <property type="molecule type" value="Genomic_DNA"/>
</dbReference>
<reference evidence="4 5" key="1">
    <citation type="journal article" date="2005" name="PLoS Genet.">
        <title>Life in hot carbon monoxide: the complete genome sequence of Carboxydothermus hydrogenoformans Z-2901.</title>
        <authorList>
            <person name="Wu M."/>
            <person name="Ren Q."/>
            <person name="Durkin A.S."/>
            <person name="Daugherty S.C."/>
            <person name="Brinkac L.M."/>
            <person name="Dodson R.J."/>
            <person name="Madupu R."/>
            <person name="Sullivan S.A."/>
            <person name="Kolonay J.F."/>
            <person name="Haft D.H."/>
            <person name="Nelson W.C."/>
            <person name="Tallon L.J."/>
            <person name="Jones K.M."/>
            <person name="Ulrich L.E."/>
            <person name="Gonzalez J.M."/>
            <person name="Zhulin I.B."/>
            <person name="Robb F.T."/>
            <person name="Eisen J.A."/>
        </authorList>
    </citation>
    <scope>NUCLEOTIDE SEQUENCE [LARGE SCALE GENOMIC DNA]</scope>
    <source>
        <strain evidence="5">ATCC BAA-161 / DSM 6008 / Z-2901</strain>
    </source>
</reference>
<dbReference type="OrthoDB" id="1730160at2"/>
<evidence type="ECO:0000313" key="5">
    <source>
        <dbReference type="Proteomes" id="UP000002706"/>
    </source>
</evidence>
<evidence type="ECO:0000313" key="4">
    <source>
        <dbReference type="EMBL" id="ABB15217.1"/>
    </source>
</evidence>
<dbReference type="HOGENOM" id="CLU_830871_0_0_9"/>
<dbReference type="Pfam" id="PF13791">
    <property type="entry name" value="Sigma_reg_C"/>
    <property type="match status" value="1"/>
</dbReference>
<dbReference type="KEGG" id="chy:CHY_1869"/>
<sequence>MAENENFENVNNKISFDEKAFLRKARFISILRITLISLGVAIGIFVLSFVIPEIMLQNQENRIDSIYPELIKFSEPNTFVLSGESYNVRLFGRQKKYYLLRLIGNKPYPAGALTVDFDVWGGEQIKGNQAFTLPEGEKEYLAPYAVPKLKFYHPAANYEKINIEFNILKNIPKDYYVEMALSFRKPLTLDEMKTIMPGDLKLMWGAVCVFSEKDYAKNSYLSERLVGNPYLDKTNGEKQLLKELEWLSNVPSHHAKNLKRTVSYLKENGIKYYGVVVVGNPDTLAKLSSNPMIRAAVLGIVTRPE</sequence>
<dbReference type="eggNOG" id="ENOG502Z8HV">
    <property type="taxonomic scope" value="Bacteria"/>
</dbReference>
<proteinExistence type="predicted"/>
<dbReference type="InParanoid" id="Q3AAZ5"/>
<keyword evidence="1" id="KW-1133">Transmembrane helix</keyword>
<dbReference type="Pfam" id="PF13800">
    <property type="entry name" value="Sigma_reg_N"/>
    <property type="match status" value="1"/>
</dbReference>
<dbReference type="InterPro" id="IPR029101">
    <property type="entry name" value="Sigma_reg_N"/>
</dbReference>
<feature type="transmembrane region" description="Helical" evidence="1">
    <location>
        <begin position="29"/>
        <end position="51"/>
    </location>
</feature>
<dbReference type="AlphaFoldDB" id="Q3AAZ5"/>
<evidence type="ECO:0000259" key="2">
    <source>
        <dbReference type="Pfam" id="PF13791"/>
    </source>
</evidence>
<keyword evidence="1" id="KW-0812">Transmembrane</keyword>
<dbReference type="Proteomes" id="UP000002706">
    <property type="component" value="Chromosome"/>
</dbReference>
<dbReference type="InterPro" id="IPR025672">
    <property type="entry name" value="Sigma_reg_C_dom"/>
</dbReference>
<evidence type="ECO:0000259" key="3">
    <source>
        <dbReference type="Pfam" id="PF13800"/>
    </source>
</evidence>
<keyword evidence="1" id="KW-0472">Membrane</keyword>
<feature type="domain" description="Sigma factor regulator C-terminal" evidence="2">
    <location>
        <begin position="168"/>
        <end position="299"/>
    </location>
</feature>
<evidence type="ECO:0000256" key="1">
    <source>
        <dbReference type="SAM" id="Phobius"/>
    </source>
</evidence>
<dbReference type="FunCoup" id="Q3AAZ5">
    <property type="interactions" value="37"/>
</dbReference>
<accession>Q3AAZ5</accession>
<dbReference type="RefSeq" id="WP_011344763.1">
    <property type="nucleotide sequence ID" value="NC_007503.1"/>
</dbReference>
<name>Q3AAZ5_CARHZ</name>
<keyword evidence="5" id="KW-1185">Reference proteome</keyword>
<gene>
    <name evidence="4" type="ordered locus">CHY_1869</name>
</gene>
<evidence type="ECO:0008006" key="6">
    <source>
        <dbReference type="Google" id="ProtNLM"/>
    </source>
</evidence>